<accession>A0A4C1ZUT0</accession>
<name>A0A4C1ZUT0_EUMVA</name>
<dbReference type="AlphaFoldDB" id="A0A4C1ZUT0"/>
<proteinExistence type="predicted"/>
<reference evidence="1 2" key="1">
    <citation type="journal article" date="2019" name="Commun. Biol.">
        <title>The bagworm genome reveals a unique fibroin gene that provides high tensile strength.</title>
        <authorList>
            <person name="Kono N."/>
            <person name="Nakamura H."/>
            <person name="Ohtoshi R."/>
            <person name="Tomita M."/>
            <person name="Numata K."/>
            <person name="Arakawa K."/>
        </authorList>
    </citation>
    <scope>NUCLEOTIDE SEQUENCE [LARGE SCALE GENOMIC DNA]</scope>
</reference>
<keyword evidence="2" id="KW-1185">Reference proteome</keyword>
<evidence type="ECO:0000313" key="1">
    <source>
        <dbReference type="EMBL" id="GBP91212.1"/>
    </source>
</evidence>
<evidence type="ECO:0000313" key="2">
    <source>
        <dbReference type="Proteomes" id="UP000299102"/>
    </source>
</evidence>
<organism evidence="1 2">
    <name type="scientific">Eumeta variegata</name>
    <name type="common">Bagworm moth</name>
    <name type="synonym">Eumeta japonica</name>
    <dbReference type="NCBI Taxonomy" id="151549"/>
    <lineage>
        <taxon>Eukaryota</taxon>
        <taxon>Metazoa</taxon>
        <taxon>Ecdysozoa</taxon>
        <taxon>Arthropoda</taxon>
        <taxon>Hexapoda</taxon>
        <taxon>Insecta</taxon>
        <taxon>Pterygota</taxon>
        <taxon>Neoptera</taxon>
        <taxon>Endopterygota</taxon>
        <taxon>Lepidoptera</taxon>
        <taxon>Glossata</taxon>
        <taxon>Ditrysia</taxon>
        <taxon>Tineoidea</taxon>
        <taxon>Psychidae</taxon>
        <taxon>Oiketicinae</taxon>
        <taxon>Eumeta</taxon>
    </lineage>
</organism>
<comment type="caution">
    <text evidence="1">The sequence shown here is derived from an EMBL/GenBank/DDBJ whole genome shotgun (WGS) entry which is preliminary data.</text>
</comment>
<dbReference type="EMBL" id="BGZK01002152">
    <property type="protein sequence ID" value="GBP91212.1"/>
    <property type="molecule type" value="Genomic_DNA"/>
</dbReference>
<sequence length="115" mass="12768">MWMGSHINASSDYSAFVLVVGTHTVRMWMGSSNINGISVLQCPELGKLEACTRGHKNVSSVTTVPCISWLEHTCTHVDGQQYKWNVVQCPELGGSWKGMYKRGSNKCEQCNYSAH</sequence>
<protein>
    <submittedName>
        <fullName evidence="1">Uncharacterized protein</fullName>
    </submittedName>
</protein>
<dbReference type="Proteomes" id="UP000299102">
    <property type="component" value="Unassembled WGS sequence"/>
</dbReference>
<gene>
    <name evidence="1" type="ORF">EVAR_60662_1</name>
</gene>